<dbReference type="Pfam" id="PF13472">
    <property type="entry name" value="Lipase_GDSL_2"/>
    <property type="match status" value="1"/>
</dbReference>
<reference evidence="2" key="2">
    <citation type="submission" date="2018-07" db="EMBL/GenBank/DDBJ databases">
        <authorList>
            <consortium name="NCBI Pathogen Detection Project"/>
        </authorList>
    </citation>
    <scope>NUCLEOTIDE SEQUENCE</scope>
    <source>
        <strain evidence="2">5202-64</strain>
    </source>
</reference>
<reference evidence="2" key="1">
    <citation type="journal article" date="2018" name="Genome Biol.">
        <title>SKESA: strategic k-mer extension for scrupulous assemblies.</title>
        <authorList>
            <person name="Souvorov A."/>
            <person name="Agarwala R."/>
            <person name="Lipman D.J."/>
        </authorList>
    </citation>
    <scope>NUCLEOTIDE SEQUENCE</scope>
    <source>
        <strain evidence="2">5202-64</strain>
    </source>
</reference>
<sequence length="444" mass="48238">MPMFYPAAGSVSDNELKILKSVMPLRDTLVPVMTEKPVVTLTKGTGMASVSITTGGNGYAEGDRLTIDDGNSIFAARIRVMAVNETGVITSVIVQTPGVYETPPVSPVSVSGGSGSGATFTVTWNPGISTTISNVVQHSRLNESEFEYTGYDPKDSSPGYRGNGIQNGTQMVIEFYSDSDLIEFRLVGGNYQGDLYVNDQRISSQQIKTDTSGAPYLYIVDWQGVRAIRKYRLCGINTGFGGINTEAWCSVWRPDSVRKILAWQLGDSYTVGVGATQGSFNGFRIMCDALGIDGIADGISGAGWTSIQDGRRPPERVEMKLSSITRKPDLVFFSMGYNDAGANNLELLRRNFRASVNVVRTHCPRAKIINIGPATPIGSTTNLNLIRGALIELCEELNITFIDVNNWVNSGNKQLYTSKDNVHPTDAGYAYIGIRIAQEISRYL</sequence>
<comment type="caution">
    <text evidence="2">The sequence shown here is derived from an EMBL/GenBank/DDBJ whole genome shotgun (WGS) entry which is preliminary data.</text>
</comment>
<dbReference type="PANTHER" id="PTHR30383">
    <property type="entry name" value="THIOESTERASE 1/PROTEASE 1/LYSOPHOSPHOLIPASE L1"/>
    <property type="match status" value="1"/>
</dbReference>
<dbReference type="AlphaFoldDB" id="A0A729JQC7"/>
<dbReference type="GO" id="GO:0016788">
    <property type="term" value="F:hydrolase activity, acting on ester bonds"/>
    <property type="evidence" value="ECO:0007669"/>
    <property type="project" value="UniProtKB-ARBA"/>
</dbReference>
<proteinExistence type="predicted"/>
<protein>
    <submittedName>
        <fullName evidence="2">SGNH/GDSL hydrolase family protein</fullName>
    </submittedName>
</protein>
<dbReference type="InterPro" id="IPR036514">
    <property type="entry name" value="SGNH_hydro_sf"/>
</dbReference>
<accession>A0A729JQC7</accession>
<name>A0A729JQC7_SALER</name>
<dbReference type="InterPro" id="IPR013830">
    <property type="entry name" value="SGNH_hydro"/>
</dbReference>
<feature type="domain" description="SGNH hydrolase-type esterase" evidence="1">
    <location>
        <begin position="265"/>
        <end position="430"/>
    </location>
</feature>
<dbReference type="CDD" id="cd00229">
    <property type="entry name" value="SGNH_hydrolase"/>
    <property type="match status" value="1"/>
</dbReference>
<dbReference type="Gene3D" id="3.40.50.1110">
    <property type="entry name" value="SGNH hydrolase"/>
    <property type="match status" value="1"/>
</dbReference>
<organism evidence="2">
    <name type="scientific">Salmonella enterica subsp. salamae serovar 48:d:z6</name>
    <dbReference type="NCBI Taxonomy" id="1151170"/>
    <lineage>
        <taxon>Bacteria</taxon>
        <taxon>Pseudomonadati</taxon>
        <taxon>Pseudomonadota</taxon>
        <taxon>Gammaproteobacteria</taxon>
        <taxon>Enterobacterales</taxon>
        <taxon>Enterobacteriaceae</taxon>
        <taxon>Salmonella</taxon>
    </lineage>
</organism>
<dbReference type="InterPro" id="IPR051532">
    <property type="entry name" value="Ester_Hydrolysis_Enzymes"/>
</dbReference>
<dbReference type="SUPFAM" id="SSF52266">
    <property type="entry name" value="SGNH hydrolase"/>
    <property type="match status" value="1"/>
</dbReference>
<keyword evidence="2" id="KW-0378">Hydrolase</keyword>
<evidence type="ECO:0000259" key="1">
    <source>
        <dbReference type="Pfam" id="PF13472"/>
    </source>
</evidence>
<evidence type="ECO:0000313" key="2">
    <source>
        <dbReference type="EMBL" id="HAE3250712.1"/>
    </source>
</evidence>
<gene>
    <name evidence="2" type="ORF">GND67_002530</name>
</gene>
<dbReference type="EMBL" id="DAARNL010000012">
    <property type="protein sequence ID" value="HAE3250712.1"/>
    <property type="molecule type" value="Genomic_DNA"/>
</dbReference>